<dbReference type="Gene3D" id="1.10.287.1490">
    <property type="match status" value="1"/>
</dbReference>
<evidence type="ECO:0008006" key="4">
    <source>
        <dbReference type="Google" id="ProtNLM"/>
    </source>
</evidence>
<dbReference type="Proteomes" id="UP000801492">
    <property type="component" value="Unassembled WGS sequence"/>
</dbReference>
<reference evidence="2" key="1">
    <citation type="submission" date="2019-08" db="EMBL/GenBank/DDBJ databases">
        <title>The genome of the North American firefly Photinus pyralis.</title>
        <authorList>
            <consortium name="Photinus pyralis genome working group"/>
            <person name="Fallon T.R."/>
            <person name="Sander Lower S.E."/>
            <person name="Weng J.-K."/>
        </authorList>
    </citation>
    <scope>NUCLEOTIDE SEQUENCE</scope>
    <source>
        <strain evidence="2">TRF0915ILg1</strain>
        <tissue evidence="2">Whole body</tissue>
    </source>
</reference>
<keyword evidence="3" id="KW-1185">Reference proteome</keyword>
<accession>A0A8K0C7P0</accession>
<dbReference type="EMBL" id="VTPC01091140">
    <property type="protein sequence ID" value="KAF2879558.1"/>
    <property type="molecule type" value="Genomic_DNA"/>
</dbReference>
<dbReference type="AlphaFoldDB" id="A0A8K0C7P0"/>
<name>A0A8K0C7P0_IGNLU</name>
<proteinExistence type="predicted"/>
<evidence type="ECO:0000313" key="3">
    <source>
        <dbReference type="Proteomes" id="UP000801492"/>
    </source>
</evidence>
<dbReference type="PANTHER" id="PTHR23313:SF0">
    <property type="entry name" value="TESTIS-EXPRESSED PROTEIN 9"/>
    <property type="match status" value="1"/>
</dbReference>
<dbReference type="PANTHER" id="PTHR23313">
    <property type="entry name" value="TSEC1-RELATED"/>
    <property type="match status" value="1"/>
</dbReference>
<keyword evidence="1" id="KW-0175">Coiled coil</keyword>
<dbReference type="OrthoDB" id="269872at2759"/>
<gene>
    <name evidence="2" type="ORF">ILUMI_26607</name>
</gene>
<organism evidence="2 3">
    <name type="scientific">Ignelater luminosus</name>
    <name type="common">Cucubano</name>
    <name type="synonym">Pyrophorus luminosus</name>
    <dbReference type="NCBI Taxonomy" id="2038154"/>
    <lineage>
        <taxon>Eukaryota</taxon>
        <taxon>Metazoa</taxon>
        <taxon>Ecdysozoa</taxon>
        <taxon>Arthropoda</taxon>
        <taxon>Hexapoda</taxon>
        <taxon>Insecta</taxon>
        <taxon>Pterygota</taxon>
        <taxon>Neoptera</taxon>
        <taxon>Endopterygota</taxon>
        <taxon>Coleoptera</taxon>
        <taxon>Polyphaga</taxon>
        <taxon>Elateriformia</taxon>
        <taxon>Elateroidea</taxon>
        <taxon>Elateridae</taxon>
        <taxon>Agrypninae</taxon>
        <taxon>Pyrophorini</taxon>
        <taxon>Ignelater</taxon>
    </lineage>
</organism>
<comment type="caution">
    <text evidence="2">The sequence shown here is derived from an EMBL/GenBank/DDBJ whole genome shotgun (WGS) entry which is preliminary data.</text>
</comment>
<evidence type="ECO:0000256" key="1">
    <source>
        <dbReference type="SAM" id="Coils"/>
    </source>
</evidence>
<protein>
    <recommendedName>
        <fullName evidence="4">Testis-expressed sequence 9 protein</fullName>
    </recommendedName>
</protein>
<sequence>MEEFDNVMKKQDSLLKEFIQNDSKFDYLKITERRSDTHLESKLKETKNVSLFLASKNKSYDLETKENHQTLQEYEKINLECVPDSVDQMGVKGMTHFYRAKIKTMLNEHNQLQQELKNKSEEIKKLQKESLRLVEEKDKWFQAYTNNKTAISKLENQVTTLNSKLQAKENENASLKKELEQLKRDLKNVNLHVSGHEVRLNRALEENEKMKAALKTAKQEEKELKEAQRKEVAEITSIVKRLEKQKTDLLSGFSKQLQLIDNLKKQKAYLEAAKLTQLSEAEFSRILDWNLDK</sequence>
<evidence type="ECO:0000313" key="2">
    <source>
        <dbReference type="EMBL" id="KAF2879558.1"/>
    </source>
</evidence>
<feature type="coiled-coil region" evidence="1">
    <location>
        <begin position="99"/>
        <end position="245"/>
    </location>
</feature>